<dbReference type="InterPro" id="IPR051678">
    <property type="entry name" value="AGP_Transferase"/>
</dbReference>
<keyword evidence="2" id="KW-0648">Protein biosynthesis</keyword>
<dbReference type="InterPro" id="IPR011009">
    <property type="entry name" value="Kinase-like_dom_sf"/>
</dbReference>
<dbReference type="InterPro" id="IPR002575">
    <property type="entry name" value="Aminoglycoside_PTrfase"/>
</dbReference>
<keyword evidence="3" id="KW-1185">Reference proteome</keyword>
<evidence type="ECO:0000313" key="3">
    <source>
        <dbReference type="Proteomes" id="UP000245507"/>
    </source>
</evidence>
<organism evidence="2 3">
    <name type="scientific">Nocardioides silvaticus</name>
    <dbReference type="NCBI Taxonomy" id="2201891"/>
    <lineage>
        <taxon>Bacteria</taxon>
        <taxon>Bacillati</taxon>
        <taxon>Actinomycetota</taxon>
        <taxon>Actinomycetes</taxon>
        <taxon>Propionibacteriales</taxon>
        <taxon>Nocardioidaceae</taxon>
        <taxon>Nocardioides</taxon>
    </lineage>
</organism>
<evidence type="ECO:0000313" key="2">
    <source>
        <dbReference type="EMBL" id="PWN01277.1"/>
    </source>
</evidence>
<dbReference type="SUPFAM" id="SSF56112">
    <property type="entry name" value="Protein kinase-like (PK-like)"/>
    <property type="match status" value="1"/>
</dbReference>
<keyword evidence="2" id="KW-0396">Initiation factor</keyword>
<dbReference type="OrthoDB" id="7326703at2"/>
<reference evidence="2 3" key="1">
    <citation type="submission" date="2018-05" db="EMBL/GenBank/DDBJ databases">
        <title>Nocardioides silvaticus genome.</title>
        <authorList>
            <person name="Li C."/>
            <person name="Wang G."/>
        </authorList>
    </citation>
    <scope>NUCLEOTIDE SEQUENCE [LARGE SCALE GENOMIC DNA]</scope>
    <source>
        <strain evidence="2 3">CCTCC AB 2018079</strain>
    </source>
</reference>
<proteinExistence type="predicted"/>
<dbReference type="AlphaFoldDB" id="A0A316TAK2"/>
<dbReference type="GO" id="GO:0003743">
    <property type="term" value="F:translation initiation factor activity"/>
    <property type="evidence" value="ECO:0007669"/>
    <property type="project" value="UniProtKB-KW"/>
</dbReference>
<comment type="caution">
    <text evidence="2">The sequence shown here is derived from an EMBL/GenBank/DDBJ whole genome shotgun (WGS) entry which is preliminary data.</text>
</comment>
<dbReference type="Gene3D" id="3.90.1200.10">
    <property type="match status" value="1"/>
</dbReference>
<accession>A0A316TAK2</accession>
<gene>
    <name evidence="2" type="ORF">DJ010_19130</name>
</gene>
<dbReference type="EMBL" id="QGDD01000010">
    <property type="protein sequence ID" value="PWN01277.1"/>
    <property type="molecule type" value="Genomic_DNA"/>
</dbReference>
<feature type="domain" description="Aminoglycoside phosphotransferase" evidence="1">
    <location>
        <begin position="11"/>
        <end position="248"/>
    </location>
</feature>
<dbReference type="Proteomes" id="UP000245507">
    <property type="component" value="Unassembled WGS sequence"/>
</dbReference>
<dbReference type="RefSeq" id="WP_109696773.1">
    <property type="nucleotide sequence ID" value="NZ_QGDD01000010.1"/>
</dbReference>
<dbReference type="PANTHER" id="PTHR21310">
    <property type="entry name" value="AMINOGLYCOSIDE PHOSPHOTRANSFERASE-RELATED-RELATED"/>
    <property type="match status" value="1"/>
</dbReference>
<name>A0A316TAK2_9ACTN</name>
<evidence type="ECO:0000259" key="1">
    <source>
        <dbReference type="Pfam" id="PF01636"/>
    </source>
</evidence>
<dbReference type="Pfam" id="PF01636">
    <property type="entry name" value="APH"/>
    <property type="match status" value="1"/>
</dbReference>
<sequence length="299" mass="32005">MDSFLAPGVSLTPLEGGWSGETFLAEAGGERTVVRIYADGRHPEHAAEITASLLTLVRGLLPVPQVLELRRRAPDGEMPALLVTELLPGVRGDLLLPTLDEDGLRRAGEAIGTVAATLAGMPMLRAGLFADGELTVEPFDGDLPGWVEQHREELKRQDWSAGELADLAALAERAQGLLDTVDRVSLVHSDLNPKNLLLDPETLTVTGVLDWEFAHAGHPYTDLGNVLRFDREPVYDAAVLAAWEARHGTPAETARTLARCADLPALVDLAARSGANPVATRAEGRLRAIVADGDWHAAP</sequence>
<protein>
    <submittedName>
        <fullName evidence="2">Translation initiation factor IF-2</fullName>
    </submittedName>
</protein>